<reference evidence="2 3" key="1">
    <citation type="submission" date="2019-03" db="EMBL/GenBank/DDBJ databases">
        <title>Genome Sequencing and Assembly of Various Microbes Isolated from Partially Reclaimed Soil and Acid Mine Drainage (AMD) Site.</title>
        <authorList>
            <person name="Steinbock B."/>
            <person name="Bechtold R."/>
            <person name="Sevigny J.L."/>
            <person name="Thomas D."/>
            <person name="Cuthill L.R."/>
            <person name="Aveiro Johannsen E.J."/>
            <person name="Thomas K."/>
            <person name="Ghosh A."/>
        </authorList>
    </citation>
    <scope>NUCLEOTIDE SEQUENCE [LARGE SCALE GENOMIC DNA]</scope>
    <source>
        <strain evidence="2 3">F-B2</strain>
    </source>
</reference>
<gene>
    <name evidence="2" type="ORF">E2R54_09965</name>
</gene>
<dbReference type="EMBL" id="SMZX01000002">
    <property type="protein sequence ID" value="TDL43538.1"/>
    <property type="molecule type" value="Genomic_DNA"/>
</dbReference>
<organism evidence="2 3">
    <name type="scientific">Microbacterium oleivorans</name>
    <dbReference type="NCBI Taxonomy" id="273677"/>
    <lineage>
        <taxon>Bacteria</taxon>
        <taxon>Bacillati</taxon>
        <taxon>Actinomycetota</taxon>
        <taxon>Actinomycetes</taxon>
        <taxon>Micrococcales</taxon>
        <taxon>Microbacteriaceae</taxon>
        <taxon>Microbacterium</taxon>
    </lineage>
</organism>
<dbReference type="InterPro" id="IPR030395">
    <property type="entry name" value="GP_PDE_dom"/>
</dbReference>
<name>A0A4R5YGR5_9MICO</name>
<proteinExistence type="predicted"/>
<evidence type="ECO:0000313" key="2">
    <source>
        <dbReference type="EMBL" id="TDL43538.1"/>
    </source>
</evidence>
<dbReference type="InterPro" id="IPR017946">
    <property type="entry name" value="PLC-like_Pdiesterase_TIM-brl"/>
</dbReference>
<accession>A0A4R5YGR5</accession>
<evidence type="ECO:0000313" key="3">
    <source>
        <dbReference type="Proteomes" id="UP000295633"/>
    </source>
</evidence>
<dbReference type="PANTHER" id="PTHR43805:SF1">
    <property type="entry name" value="GP-PDE DOMAIN-CONTAINING PROTEIN"/>
    <property type="match status" value="1"/>
</dbReference>
<dbReference type="SUPFAM" id="SSF51695">
    <property type="entry name" value="PLC-like phosphodiesterases"/>
    <property type="match status" value="1"/>
</dbReference>
<dbReference type="AlphaFoldDB" id="A0A4R5YGR5"/>
<evidence type="ECO:0000259" key="1">
    <source>
        <dbReference type="PROSITE" id="PS51704"/>
    </source>
</evidence>
<dbReference type="PROSITE" id="PS51704">
    <property type="entry name" value="GP_PDE"/>
    <property type="match status" value="1"/>
</dbReference>
<protein>
    <submittedName>
        <fullName evidence="2">Glycerophosphodiester phosphodiesterase</fullName>
    </submittedName>
</protein>
<dbReference type="Pfam" id="PF03009">
    <property type="entry name" value="GDPD"/>
    <property type="match status" value="1"/>
</dbReference>
<dbReference type="PANTHER" id="PTHR43805">
    <property type="entry name" value="GLYCEROPHOSPHORYL DIESTER PHOSPHODIESTERASE"/>
    <property type="match status" value="1"/>
</dbReference>
<dbReference type="GO" id="GO:0008081">
    <property type="term" value="F:phosphoric diester hydrolase activity"/>
    <property type="evidence" value="ECO:0007669"/>
    <property type="project" value="InterPro"/>
</dbReference>
<dbReference type="Proteomes" id="UP000295633">
    <property type="component" value="Unassembled WGS sequence"/>
</dbReference>
<sequence>MTHPWFLGESTPRILAHRGFVPSDSENIAENSVAALAAGRSAGTVYLESDCHLTADGDVVLFHDDDLQRVAGDPRPVAHVRTRELADIMSTRGGLALLPDVLRAFPDARFNLDVKADAAAQPVGALIARESHRVLLTSFSDQRREVALRAARDRGGDPATSAGSRTIAGVLAALAVRLPRLAARRLDGVQALQIPERHRGVRILSRRLLDVAHRAGAEVHVWTVNEPVEMRRLIDLGVTGIVTDRADLAVAERARVL</sequence>
<comment type="caution">
    <text evidence="2">The sequence shown here is derived from an EMBL/GenBank/DDBJ whole genome shotgun (WGS) entry which is preliminary data.</text>
</comment>
<dbReference type="STRING" id="273677.BW34_00429"/>
<feature type="domain" description="GP-PDE" evidence="1">
    <location>
        <begin position="12"/>
        <end position="253"/>
    </location>
</feature>
<dbReference type="GO" id="GO:0006629">
    <property type="term" value="P:lipid metabolic process"/>
    <property type="evidence" value="ECO:0007669"/>
    <property type="project" value="InterPro"/>
</dbReference>
<dbReference type="Gene3D" id="3.20.20.190">
    <property type="entry name" value="Phosphatidylinositol (PI) phosphodiesterase"/>
    <property type="match status" value="1"/>
</dbReference>
<dbReference type="RefSeq" id="WP_133399629.1">
    <property type="nucleotide sequence ID" value="NZ_SMZX01000002.1"/>
</dbReference>